<sequence length="1587" mass="187457">MLNSNNEALLKQVNKNQTLLIQKLQDDIELLNEEIEASNQQIDTLKSEHHISISQQQSIIEDLRTECQNYQQKNMELQSKFTQSVLQNQLLQTKYDKKNKQYKDQIIELKQQIKLSHLKNQDYQRDILELRKSLDNNKLEICQLIDNSTLLNEQNKQLKANLDLQQVDYENKIEQYQNLIQDKDEEITLIINENSVLNRNLEQMEKNANLSESLHSQIFTLQKDNQNLIIQLSDLQNHNTLLKQQLQLQSSEIQVSSSSLQLQLQSAPQQPSQDVINRNTQKEIVPLQKESDIQDLQQTTEVQNVQITQSQSFNDDLQLPYQQETKNIEKDNQNQINTLKSQIAKLTEELKECELKHVQVKQVQESTISKLNHDVRLLEQKNEDLILHNNKLINEIKQNELIQQKESTIICQKISEFEIQLLDSHHQIEDLNQEKQKQERVVEKMNSQMQASKQIQSKLEEDITKYQNFLISHHKQLEAVTSNESSDSSDSSEETITEKPQQLNFDALCTKLTEQIRLVQLRLEIYEKQIKQYKQELHSKTVEIQKLFSENSDSNLKVQRLSQLQPKLDNQEAILKQKDLTIENLTQQIANQQAQLNENENKLQQLEIECEALNRKNVELSNLQNQICIDHTIKNDFQISSIKEEPMQNLELMSSELTSTSIFDQIFSNINYQILLFTEENTKQVKSSLSNKIDHLENNLLRTINKYQKLQEIIQKNYHNIQNLNEQSQQTLIQKENLFQIENQKQQIQKQALLEEVHQQTTLISQLENQQQILSLQLQNLNQQNQDQKQVITQLQQLDEKKKPDDLQKGSNQTKLEELEQRIINYEADLKKAQEKNTQLEVQVNDLNNKVQSKLNTIYELRQELDGLKNNQTGMQSDSSQLQQQQKQILELISNNTNLNQQNQDAQLRLREIESLNQELQDRFNQLSKQGVSQKETINQLQQQNQMEVKQNLTLLQQMDPLQKQIDHLTRDNRKLQQSNNDFEKAYGKLPTYGSPRKVQNQDQSQIKKLEDEIQQMQYRFQQEIQEKNIEQKNFQKQHEQQLEEVRELKLNEIQKLEQNCVTLSNQLKQQQTLNNELLQSNSQFERDNSKLNEELEKLIKQQNLQNQSQEILQQKEQINHECKYIELNQTIGNLQKIIDDQNLQLLNSKNHTLDLEKQIKHFKVQIQQLVQEKEYLCQIKDSNQCNETQTKNQQNEELDSQNQPIEQKKNEQFIVEQLNQDKLMFQQQQIEQGEFINEQKQVIEYQQVEVNRLTIIESGCVQNISKLQSNQAEKLLLVQYQQFLVELKQKQQQIEGKDIEIHDLKQKLDNNLQLNNELEQNLKDKQTLIIALENEIKELEYVNQTQLQKITELNEDFQRSLEQAKEQKQTLTNQSEQNALLESKCTQMEQNVIKIETQNNSLIQINQQLESTLEQQQQVNAQIIQKQEQSFQTQLDRLNIRLQDQLDQVKLLQQENGEYKQEIEKIRNDQKQWEKNKYNELVQVKIESEGQILKLMDQISKAEGLNEQHQNEILEMDNVIKKLIQEKDKIINNDMIEQLQIKIKMNEEQIERLLMTNKALMEENAHLQEQIKDDLNSSFCSNASQK</sequence>
<evidence type="ECO:0000313" key="3">
    <source>
        <dbReference type="EMBL" id="CAD8188196.1"/>
    </source>
</evidence>
<comment type="caution">
    <text evidence="3">The sequence shown here is derived from an EMBL/GenBank/DDBJ whole genome shotgun (WGS) entry which is preliminary data.</text>
</comment>
<dbReference type="Proteomes" id="UP000683925">
    <property type="component" value="Unassembled WGS sequence"/>
</dbReference>
<keyword evidence="1" id="KW-0175">Coiled coil</keyword>
<feature type="coiled-coil region" evidence="1">
    <location>
        <begin position="14"/>
        <end position="245"/>
    </location>
</feature>
<feature type="coiled-coil region" evidence="1">
    <location>
        <begin position="509"/>
        <end position="626"/>
    </location>
</feature>
<evidence type="ECO:0000313" key="4">
    <source>
        <dbReference type="Proteomes" id="UP000683925"/>
    </source>
</evidence>
<dbReference type="EMBL" id="CAJJDP010000091">
    <property type="protein sequence ID" value="CAD8188196.1"/>
    <property type="molecule type" value="Genomic_DNA"/>
</dbReference>
<feature type="coiled-coil region" evidence="1">
    <location>
        <begin position="959"/>
        <end position="1122"/>
    </location>
</feature>
<keyword evidence="4" id="KW-1185">Reference proteome</keyword>
<organism evidence="3 4">
    <name type="scientific">Paramecium octaurelia</name>
    <dbReference type="NCBI Taxonomy" id="43137"/>
    <lineage>
        <taxon>Eukaryota</taxon>
        <taxon>Sar</taxon>
        <taxon>Alveolata</taxon>
        <taxon>Ciliophora</taxon>
        <taxon>Intramacronucleata</taxon>
        <taxon>Oligohymenophorea</taxon>
        <taxon>Peniculida</taxon>
        <taxon>Parameciidae</taxon>
        <taxon>Paramecium</taxon>
    </lineage>
</organism>
<protein>
    <submittedName>
        <fullName evidence="3">Uncharacterized protein</fullName>
    </submittedName>
</protein>
<feature type="region of interest" description="Disordered" evidence="2">
    <location>
        <begin position="478"/>
        <end position="499"/>
    </location>
</feature>
<accession>A0A8S1WR51</accession>
<dbReference type="OrthoDB" id="310719at2759"/>
<feature type="coiled-coil region" evidence="1">
    <location>
        <begin position="1288"/>
        <end position="1578"/>
    </location>
</feature>
<gene>
    <name evidence="3" type="ORF">POCTA_138.1.T0920082</name>
</gene>
<feature type="coiled-coil region" evidence="1">
    <location>
        <begin position="679"/>
        <end position="930"/>
    </location>
</feature>
<dbReference type="OMA" id="CQKISEF"/>
<evidence type="ECO:0000256" key="2">
    <source>
        <dbReference type="SAM" id="MobiDB-lite"/>
    </source>
</evidence>
<reference evidence="3" key="1">
    <citation type="submission" date="2021-01" db="EMBL/GenBank/DDBJ databases">
        <authorList>
            <consortium name="Genoscope - CEA"/>
            <person name="William W."/>
        </authorList>
    </citation>
    <scope>NUCLEOTIDE SEQUENCE</scope>
</reference>
<evidence type="ECO:0000256" key="1">
    <source>
        <dbReference type="SAM" id="Coils"/>
    </source>
</evidence>
<proteinExistence type="predicted"/>
<feature type="coiled-coil region" evidence="1">
    <location>
        <begin position="329"/>
        <end position="462"/>
    </location>
</feature>
<name>A0A8S1WR51_PAROT</name>